<dbReference type="GO" id="GO:0004190">
    <property type="term" value="F:aspartic-type endopeptidase activity"/>
    <property type="evidence" value="ECO:0007669"/>
    <property type="project" value="UniProtKB-KW"/>
</dbReference>
<dbReference type="InterPro" id="IPR001584">
    <property type="entry name" value="Integrase_cat-core"/>
</dbReference>
<feature type="region of interest" description="Disordered" evidence="4">
    <location>
        <begin position="1344"/>
        <end position="1368"/>
    </location>
</feature>
<evidence type="ECO:0000256" key="2">
    <source>
        <dbReference type="PROSITE-ProRule" id="PRU00047"/>
    </source>
</evidence>
<feature type="region of interest" description="Disordered" evidence="4">
    <location>
        <begin position="2039"/>
        <end position="2123"/>
    </location>
</feature>
<feature type="compositionally biased region" description="Basic and acidic residues" evidence="4">
    <location>
        <begin position="878"/>
        <end position="887"/>
    </location>
</feature>
<reference evidence="7" key="1">
    <citation type="submission" date="2023-03" db="EMBL/GenBank/DDBJ databases">
        <title>Chromosome-scale reference genome and RAD-based genetic map of yellow starthistle (Centaurea solstitialis) reveal putative structural variation and QTLs associated with invader traits.</title>
        <authorList>
            <person name="Reatini B."/>
            <person name="Cang F.A."/>
            <person name="Jiang Q."/>
            <person name="Mckibben M.T.W."/>
            <person name="Barker M.S."/>
            <person name="Rieseberg L.H."/>
            <person name="Dlugosch K.M."/>
        </authorList>
    </citation>
    <scope>NUCLEOTIDE SEQUENCE</scope>
    <source>
        <strain evidence="7">CAN-66</strain>
        <tissue evidence="7">Leaf</tissue>
    </source>
</reference>
<feature type="domain" description="CCHC-type" evidence="5">
    <location>
        <begin position="1533"/>
        <end position="1546"/>
    </location>
</feature>
<organism evidence="7 8">
    <name type="scientific">Centaurea solstitialis</name>
    <name type="common">yellow star-thistle</name>
    <dbReference type="NCBI Taxonomy" id="347529"/>
    <lineage>
        <taxon>Eukaryota</taxon>
        <taxon>Viridiplantae</taxon>
        <taxon>Streptophyta</taxon>
        <taxon>Embryophyta</taxon>
        <taxon>Tracheophyta</taxon>
        <taxon>Spermatophyta</taxon>
        <taxon>Magnoliopsida</taxon>
        <taxon>eudicotyledons</taxon>
        <taxon>Gunneridae</taxon>
        <taxon>Pentapetalae</taxon>
        <taxon>asterids</taxon>
        <taxon>campanulids</taxon>
        <taxon>Asterales</taxon>
        <taxon>Asteraceae</taxon>
        <taxon>Carduoideae</taxon>
        <taxon>Cardueae</taxon>
        <taxon>Centaureinae</taxon>
        <taxon>Centaurea</taxon>
    </lineage>
</organism>
<dbReference type="Pfam" id="PF07727">
    <property type="entry name" value="RVT_2"/>
    <property type="match status" value="1"/>
</dbReference>
<dbReference type="PROSITE" id="PS50158">
    <property type="entry name" value="ZF_CCHC"/>
    <property type="match status" value="1"/>
</dbReference>
<dbReference type="Proteomes" id="UP001172457">
    <property type="component" value="Unassembled WGS sequence"/>
</dbReference>
<dbReference type="GO" id="GO:0008270">
    <property type="term" value="F:zinc ion binding"/>
    <property type="evidence" value="ECO:0007669"/>
    <property type="project" value="UniProtKB-KW"/>
</dbReference>
<evidence type="ECO:0000259" key="5">
    <source>
        <dbReference type="PROSITE" id="PS50158"/>
    </source>
</evidence>
<feature type="compositionally biased region" description="Polar residues" evidence="4">
    <location>
        <begin position="1065"/>
        <end position="1085"/>
    </location>
</feature>
<dbReference type="InterPro" id="IPR057670">
    <property type="entry name" value="SH3_retrovirus"/>
</dbReference>
<keyword evidence="1" id="KW-0645">Protease</keyword>
<name>A0AA38SPG0_9ASTR</name>
<evidence type="ECO:0000313" key="8">
    <source>
        <dbReference type="Proteomes" id="UP001172457"/>
    </source>
</evidence>
<feature type="domain" description="Integrase catalytic" evidence="6">
    <location>
        <begin position="1788"/>
        <end position="1954"/>
    </location>
</feature>
<accession>A0AA38SPG0</accession>
<comment type="caution">
    <text evidence="7">The sequence shown here is derived from an EMBL/GenBank/DDBJ whole genome shotgun (WGS) entry which is preliminary data.</text>
</comment>
<dbReference type="PANTHER" id="PTHR11439:SF467">
    <property type="entry name" value="INTEGRASE CATALYTIC DOMAIN-CONTAINING PROTEIN"/>
    <property type="match status" value="1"/>
</dbReference>
<feature type="compositionally biased region" description="Basic and acidic residues" evidence="4">
    <location>
        <begin position="2085"/>
        <end position="2102"/>
    </location>
</feature>
<feature type="compositionally biased region" description="Low complexity" evidence="4">
    <location>
        <begin position="946"/>
        <end position="964"/>
    </location>
</feature>
<feature type="compositionally biased region" description="Basic and acidic residues" evidence="4">
    <location>
        <begin position="2041"/>
        <end position="2065"/>
    </location>
</feature>
<proteinExistence type="predicted"/>
<keyword evidence="1" id="KW-0064">Aspartyl protease</keyword>
<dbReference type="Pfam" id="PF22936">
    <property type="entry name" value="Pol_BBD"/>
    <property type="match status" value="1"/>
</dbReference>
<dbReference type="InterPro" id="IPR054722">
    <property type="entry name" value="PolX-like_BBD"/>
</dbReference>
<gene>
    <name evidence="7" type="ORF">OSB04_un001010</name>
</gene>
<feature type="region of interest" description="Disordered" evidence="4">
    <location>
        <begin position="534"/>
        <end position="563"/>
    </location>
</feature>
<feature type="compositionally biased region" description="Polar residues" evidence="4">
    <location>
        <begin position="972"/>
        <end position="991"/>
    </location>
</feature>
<feature type="coiled-coil region" evidence="3">
    <location>
        <begin position="688"/>
        <end position="747"/>
    </location>
</feature>
<dbReference type="InterPro" id="IPR013103">
    <property type="entry name" value="RVT_2"/>
</dbReference>
<dbReference type="InterPro" id="IPR043502">
    <property type="entry name" value="DNA/RNA_pol_sf"/>
</dbReference>
<keyword evidence="2" id="KW-0479">Metal-binding</keyword>
<dbReference type="Pfam" id="PF00665">
    <property type="entry name" value="rve"/>
    <property type="match status" value="1"/>
</dbReference>
<feature type="region of interest" description="Disordered" evidence="4">
    <location>
        <begin position="593"/>
        <end position="616"/>
    </location>
</feature>
<dbReference type="Pfam" id="PF25597">
    <property type="entry name" value="SH3_retrovirus"/>
    <property type="match status" value="1"/>
</dbReference>
<keyword evidence="1" id="KW-0378">Hydrolase</keyword>
<evidence type="ECO:0000256" key="3">
    <source>
        <dbReference type="SAM" id="Coils"/>
    </source>
</evidence>
<feature type="compositionally biased region" description="Acidic residues" evidence="4">
    <location>
        <begin position="2066"/>
        <end position="2082"/>
    </location>
</feature>
<keyword evidence="2" id="KW-0862">Zinc</keyword>
<dbReference type="InterPro" id="IPR001878">
    <property type="entry name" value="Znf_CCHC"/>
</dbReference>
<dbReference type="GO" id="GO:0015074">
    <property type="term" value="P:DNA integration"/>
    <property type="evidence" value="ECO:0007669"/>
    <property type="project" value="InterPro"/>
</dbReference>
<feature type="region of interest" description="Disordered" evidence="4">
    <location>
        <begin position="1617"/>
        <end position="1648"/>
    </location>
</feature>
<feature type="compositionally biased region" description="Low complexity" evidence="4">
    <location>
        <begin position="543"/>
        <end position="554"/>
    </location>
</feature>
<evidence type="ECO:0000256" key="4">
    <source>
        <dbReference type="SAM" id="MobiDB-lite"/>
    </source>
</evidence>
<dbReference type="Pfam" id="PF13976">
    <property type="entry name" value="gag_pre-integrs"/>
    <property type="match status" value="1"/>
</dbReference>
<evidence type="ECO:0000259" key="6">
    <source>
        <dbReference type="PROSITE" id="PS50994"/>
    </source>
</evidence>
<feature type="region of interest" description="Disordered" evidence="4">
    <location>
        <begin position="2142"/>
        <end position="2166"/>
    </location>
</feature>
<dbReference type="EMBL" id="JARYMX010000112">
    <property type="protein sequence ID" value="KAJ9535838.1"/>
    <property type="molecule type" value="Genomic_DNA"/>
</dbReference>
<feature type="compositionally biased region" description="Polar residues" evidence="4">
    <location>
        <begin position="597"/>
        <end position="611"/>
    </location>
</feature>
<dbReference type="SUPFAM" id="SSF53098">
    <property type="entry name" value="Ribonuclease H-like"/>
    <property type="match status" value="1"/>
</dbReference>
<feature type="compositionally biased region" description="Polar residues" evidence="4">
    <location>
        <begin position="2114"/>
        <end position="2123"/>
    </location>
</feature>
<dbReference type="CDD" id="cd09272">
    <property type="entry name" value="RNase_HI_RT_Ty1"/>
    <property type="match status" value="2"/>
</dbReference>
<evidence type="ECO:0000313" key="7">
    <source>
        <dbReference type="EMBL" id="KAJ9535838.1"/>
    </source>
</evidence>
<dbReference type="InterPro" id="IPR012337">
    <property type="entry name" value="RNaseH-like_sf"/>
</dbReference>
<dbReference type="PROSITE" id="PS50994">
    <property type="entry name" value="INTEGRASE"/>
    <property type="match status" value="1"/>
</dbReference>
<dbReference type="InterPro" id="IPR025724">
    <property type="entry name" value="GAG-pre-integrase_dom"/>
</dbReference>
<keyword evidence="8" id="KW-1185">Reference proteome</keyword>
<feature type="compositionally biased region" description="Polar residues" evidence="4">
    <location>
        <begin position="2142"/>
        <end position="2153"/>
    </location>
</feature>
<evidence type="ECO:0000256" key="1">
    <source>
        <dbReference type="ARBA" id="ARBA00022750"/>
    </source>
</evidence>
<sequence length="2717" mass="303275">MKTPMAPPLSLDKDSKGKPVDVTLYRGMIGSLLYLTASRPDIMYSTCLCARYQAEPKESHLTAVKRIFRYLKGTPNMGLWYSKDSGFDLTAYSDSDFAGCKIDRKSTTGGCHLLGGKLVSWTSKKQNSVSTSTAEAEYVAAGICCAQVLWLRNQLQDYDIQLSKIPIYCDNTSAIAIANNPVLHSKTKHIEVRYHFIRDHVMNGDIELHFVPTEYQLADLFTKPLEVTRFNMLLSELGMMAATTSSLDAQLSSEATPLQSSESLPIVIPAHDVQFKQNNVLALFDIPEGKEYLIPAKDFLLRSPLKTAFTLDPKPNKPMLQQLWSTAMVTKEKNSKGVLREVIKFQIRDNLISFGFGTLRNVLNFPKKKRFPPVPTADEIVDLLDAIGYRWPVNKEGVLLPKTGATVHKSGLNAVFYYIWNTFGLCLSGKTGSTEQFPTVIQHMVFSAIKNREFDYARSIWDDMVKKVRNKNRVANVAFTRFFSAVLELHMGANYPKVGNSNNYSLGPRFLDQVAHHPDDVPLSDVLVIPEPAQDQDQEDAEPSTTPTAEAPPTILCHSSPPTKRAKARAQKKKTQAAGKKYYITLPQLFNKPSPLSKRSSTADTSTSAPVTQEPEVVQLEPSENLVGNHPDTLQASGNISIQHITVPSSMKTNESSSAHLVTMSTGSLGAGSEGHLHQDDPFNDFILTDAEHQLNAAELRRQSAERTLQEARTAFQQKEAEHSAQLQSLQQELVAAQAAAAAAEAAAASATAAAVAATPPPTAVTLSIPCLDNIHDKVSQVASSSTNLQASIDDLKSTALPALSTDIINSTNSLTTFQTTVVQRLDAQEAALRAIQEQVQGLSTAVNALTTAPAPPPSFTTADRDVFTVLDHIAPAEGERQPRDHSAYSPSTNWRTTEDGGNNEDDDDDDEDDDDADDIFIEKVSTDSAPIPGQAQLQGENPDASGTSLPPSSPSSSDNQPISTLLKSKPTPETITLDSSPENSPPNNLQMVIYQPPKLPSPEPTPESTSAPEPEPLNQADPETHDVNFGSVTGDIIRLMENSPNEQTRAKLAKMTFRITPLNQETISTRPATRFNQEASSSRTPEIRATPETICLSSDDEFISDDFSTPASSPRSPPSNSPRSEGENYPDNSFAIDRDGRLDAVIERLESTRVKIPLRTSCDSEFAYLSQEEYNEAVQAQLEHNKKQKEAFLSAQAARRLASDFVDQDAEISADPILAQKAVLKVFNKNAEIQTGEVNAELDWCRDRLHLRKHGAAISGIHLRRSRGKKNNPGKTWITVKRSGVKDVEHTLDKLDRYNLSEWNEIRSLLPKANKNYRAEVEEVIEGLIARIRRTTEIPDDLLHYSPLPTQQPVRRSAGTSTRRPTPCLPRMVVKPLDLSMLDLSFPQGITLYEGQVIREPVHGICVSHNSILRFQRFSELHLAPYEHLLTVLFTAQQDKKNPDNKEIIRNVRAILDHRLAFSDTPVPVCVKTEYGEIVDPALLRPDEMIMILNLYLVNRFQDQDQETNESVLQCTDPVTYLGPTKGTTFTCTHCGEEGHSKQRCYEIIGYPDWWDFTKKPRKKVSQATIAASNSEEPPTSIAAHTKTVDNSGMLNNNHVQNNSWIIDTGATDHMTNDSSKLASMNPPKQTSIHTANGGVAPVTGEGPAKVSNSMDLDTVLVVPSLSSNLLSVSQITKALNCYAIFSPNECFFQDMVTHRILGCGIRRGRLYYLEEHPHGQAFHTGINQANKMLAWLWHRRLGHLSFSYLRRLKPNLFLNVTDSDFKCGTCELAKNQRISYVSSNNKVLVPFMIIHSDVWGPAKIPTLNGSRYFVTFVDECTRMIWVSILKTKGEVYYAFKELHHIVKSQYRGDIQVLQSDNGGEYINHDMEQFCKDNFIRHQTSCAGTPQQNGLAERRNRQILEVVRASLFDMNVPREYWGEAVRSATYLINRTPSRVVDFKTPLQKLEELVKTSVSSCLEPRVFGCTAYVHQNTGKLEPRAIRCVFLGYADLKKGYRCYDPKTQKMYITRDVAFHENVSYFGHECSLQGEKTLNSNEENTHEIPDGNDRSTDEPSSEPHEPEIENLEPEIEDYEFESGEIDGGTRETLGNEHDNQHDNESDNMGGTRETQDSTTSVNNPVTIENPEVITTLNTPILQDATSGSVLQETNNPPEPRYPRRHNRGIPKKQYQPVLETKAKYPIGDYVSSHRLAKSHALLVDKLSTVAIPNDVQEALRDEKWKKAMNEEMEALQKNQTWELVSLPSGKKTVGCRWIYTVKLDSAGNIVRYKARLVAKGYTQKYGIDYGDTFAPVAKINTIRILISIAANRDWPLRQFDVKNAFLNGYLEEEVYMDPPPGTKCGEKVCKLKKALYGLKQSPRAWFGRFSNFMKKIGYKQSDADHTLFVKKNKEKVTALIVYVDDMVVTGDDLQEMSNLQTVLAAEFELKDLGHLKYFLGIEVARSKAGISMCQRKYVLDLLAETGMLNCRPVDTPIETNHKLTIHPDQVPTNKERYQRLVGKLIYLSHTRPDIAYAVSVVSRFMHAPSKDHMEAAYRILRYLKASPGKGLFFGKNQSNQVTGYTDADWSGDRMDGKSTSGYFTFVGGNLVTWRSKKQKVVARSSAEAEYRGMVHGVCELIWIKRILRDLGIDHPDPLSLRCDNEAAVKIANNPVQHDRTKHVEVDRHFIKDHLEKRTVELPHVASKDQLADMLTKAVCGRVFQSSLSKLGMIDIHSPP</sequence>
<dbReference type="SUPFAM" id="SSF56672">
    <property type="entry name" value="DNA/RNA polymerases"/>
    <property type="match status" value="2"/>
</dbReference>
<feature type="region of interest" description="Disordered" evidence="4">
    <location>
        <begin position="1065"/>
        <end position="1137"/>
    </location>
</feature>
<dbReference type="GO" id="GO:0003676">
    <property type="term" value="F:nucleic acid binding"/>
    <property type="evidence" value="ECO:0007669"/>
    <property type="project" value="InterPro"/>
</dbReference>
<feature type="compositionally biased region" description="Polar residues" evidence="4">
    <location>
        <begin position="1618"/>
        <end position="1636"/>
    </location>
</feature>
<feature type="compositionally biased region" description="Low complexity" evidence="4">
    <location>
        <begin position="1106"/>
        <end position="1115"/>
    </location>
</feature>
<feature type="region of interest" description="Disordered" evidence="4">
    <location>
        <begin position="875"/>
        <end position="1029"/>
    </location>
</feature>
<dbReference type="Gene3D" id="3.30.420.10">
    <property type="entry name" value="Ribonuclease H-like superfamily/Ribonuclease H"/>
    <property type="match status" value="1"/>
</dbReference>
<dbReference type="InterPro" id="IPR036397">
    <property type="entry name" value="RNaseH_sf"/>
</dbReference>
<feature type="compositionally biased region" description="Acidic residues" evidence="4">
    <location>
        <begin position="902"/>
        <end position="920"/>
    </location>
</feature>
<feature type="compositionally biased region" description="Polar residues" evidence="4">
    <location>
        <begin position="1349"/>
        <end position="1365"/>
    </location>
</feature>
<keyword evidence="3" id="KW-0175">Coiled coil</keyword>
<protein>
    <submittedName>
        <fullName evidence="7">Uncharacterized protein</fullName>
    </submittedName>
</protein>
<dbReference type="PANTHER" id="PTHR11439">
    <property type="entry name" value="GAG-POL-RELATED RETROTRANSPOSON"/>
    <property type="match status" value="1"/>
</dbReference>
<keyword evidence="2" id="KW-0863">Zinc-finger</keyword>